<reference evidence="1 2" key="1">
    <citation type="journal article" date="2021" name="Nat. Commun.">
        <title>Incipient diploidization of the medicinal plant Perilla within 10,000 years.</title>
        <authorList>
            <person name="Zhang Y."/>
            <person name="Shen Q."/>
            <person name="Leng L."/>
            <person name="Zhang D."/>
            <person name="Chen S."/>
            <person name="Shi Y."/>
            <person name="Ning Z."/>
            <person name="Chen S."/>
        </authorList>
    </citation>
    <scope>NUCLEOTIDE SEQUENCE [LARGE SCALE GENOMIC DNA]</scope>
    <source>
        <strain evidence="2">cv. PC099</strain>
    </source>
</reference>
<proteinExistence type="predicted"/>
<accession>A0AAD4PB97</accession>
<comment type="caution">
    <text evidence="1">The sequence shown here is derived from an EMBL/GenBank/DDBJ whole genome shotgun (WGS) entry which is preliminary data.</text>
</comment>
<protein>
    <recommendedName>
        <fullName evidence="3">Transposase MuDR plant domain-containing protein</fullName>
    </recommendedName>
</protein>
<dbReference type="Proteomes" id="UP001190926">
    <property type="component" value="Unassembled WGS sequence"/>
</dbReference>
<evidence type="ECO:0000313" key="2">
    <source>
        <dbReference type="Proteomes" id="UP001190926"/>
    </source>
</evidence>
<evidence type="ECO:0008006" key="3">
    <source>
        <dbReference type="Google" id="ProtNLM"/>
    </source>
</evidence>
<keyword evidence="2" id="KW-1185">Reference proteome</keyword>
<evidence type="ECO:0000313" key="1">
    <source>
        <dbReference type="EMBL" id="KAH6833618.1"/>
    </source>
</evidence>
<gene>
    <name evidence="1" type="ORF">C2S53_018682</name>
</gene>
<name>A0AAD4PB97_PERFH</name>
<dbReference type="EMBL" id="SDAM02000057">
    <property type="protein sequence ID" value="KAH6833618.1"/>
    <property type="molecule type" value="Genomic_DNA"/>
</dbReference>
<dbReference type="AlphaFoldDB" id="A0AAD4PB97"/>
<sequence length="285" mass="32333">MLRSIIGSDMDLAHLFTMQLEPTVYLVHNQNIECTQPEPFTVHDVLSDDWWRSGSDKEPQYEVEPAPNTDAAEGTAFYDATSTDYAGGGSSFHDARNDNVVADDNGVVETDDDNDDEADLDGGINELLSMLVSTNQPTSSSNQVKPEAEDVRNWIIQIIPLDCTDSPVVHDLDHIIDEPLRKGSVFYTKEYIYVVVGLWHMERKAEFKVPRSCGSRVEYTCKRNPSCTFELRVSWRGSYWIVHKFNMQHMCNLDLGSVGARNVRAKAVAAYYTRKMRREEIIMKP</sequence>
<organism evidence="1 2">
    <name type="scientific">Perilla frutescens var. hirtella</name>
    <name type="common">Perilla citriodora</name>
    <name type="synonym">Perilla setoyensis</name>
    <dbReference type="NCBI Taxonomy" id="608512"/>
    <lineage>
        <taxon>Eukaryota</taxon>
        <taxon>Viridiplantae</taxon>
        <taxon>Streptophyta</taxon>
        <taxon>Embryophyta</taxon>
        <taxon>Tracheophyta</taxon>
        <taxon>Spermatophyta</taxon>
        <taxon>Magnoliopsida</taxon>
        <taxon>eudicotyledons</taxon>
        <taxon>Gunneridae</taxon>
        <taxon>Pentapetalae</taxon>
        <taxon>asterids</taxon>
        <taxon>lamiids</taxon>
        <taxon>Lamiales</taxon>
        <taxon>Lamiaceae</taxon>
        <taxon>Nepetoideae</taxon>
        <taxon>Elsholtzieae</taxon>
        <taxon>Perilla</taxon>
    </lineage>
</organism>